<name>A0ABM8P9Q5_9BURK</name>
<dbReference type="Gene3D" id="3.40.50.12780">
    <property type="entry name" value="N-terminal domain of ligase-like"/>
    <property type="match status" value="1"/>
</dbReference>
<dbReference type="PANTHER" id="PTHR43767">
    <property type="entry name" value="LONG-CHAIN-FATTY-ACID--COA LIGASE"/>
    <property type="match status" value="1"/>
</dbReference>
<sequence>MKQGDTMNHATKMRETGTYRPYVDCLLDEFESRAERPVIRYEGTNVTGRALRSAVYRYARALEALGIERGSLVALFAPNRPDAIAIRYAANLIGAAAIYLPAVVDADRRAALLARIEPTLLVVFPETARLVPEATSLRVIQVGCGDAATRLDVLANAQSDKPLPGRSAPNELAVIVSSGGTTGVPKSSCRSFSAYSALVKAPRDEQRRQLVNGPLAYLSQVLVDTTLAGGGTVVLERRYNPAATLAAIEVERITDLLLVEPQLFETMDHRDVPYRDLSSLRSIAHVGGSAPPVLRRRAIARFGPVLTHLYGASEAGLVSTLAPPESSKPALLDCAGRVRVGVDVRFRHTNGALAASGQPGNIEVRSAAVAQGYWNQPQEATLKFRNGWCLTGDVGFIDKDGYLHVLGRANDIRRIAGRTIAPVDIEDVLCRLPDVRFAAAFAANGGIGDELWRVVVEPWAGRRVDVVRCLRALDVAFDETVASQVRLTQSRSIALTEQGKVDRSAIMRAAPSHASEGPYHAEIRF</sequence>
<dbReference type="PANTHER" id="PTHR43767:SF1">
    <property type="entry name" value="NONRIBOSOMAL PEPTIDE SYNTHASE PES1 (EUROFUNG)-RELATED"/>
    <property type="match status" value="1"/>
</dbReference>
<dbReference type="Gene3D" id="3.30.300.30">
    <property type="match status" value="1"/>
</dbReference>
<dbReference type="InterPro" id="IPR000873">
    <property type="entry name" value="AMP-dep_synth/lig_dom"/>
</dbReference>
<organism evidence="2 3">
    <name type="scientific">Paraburkholderia hiiakae</name>
    <dbReference type="NCBI Taxonomy" id="1081782"/>
    <lineage>
        <taxon>Bacteria</taxon>
        <taxon>Pseudomonadati</taxon>
        <taxon>Pseudomonadota</taxon>
        <taxon>Betaproteobacteria</taxon>
        <taxon>Burkholderiales</taxon>
        <taxon>Burkholderiaceae</taxon>
        <taxon>Paraburkholderia</taxon>
    </lineage>
</organism>
<dbReference type="Pfam" id="PF00501">
    <property type="entry name" value="AMP-binding"/>
    <property type="match status" value="1"/>
</dbReference>
<proteinExistence type="predicted"/>
<dbReference type="Proteomes" id="UP000656319">
    <property type="component" value="Unassembled WGS sequence"/>
</dbReference>
<accession>A0ABM8P9Q5</accession>
<protein>
    <submittedName>
        <fullName evidence="2">8-demethylnovobiocic acid synthase</fullName>
        <ecNumber evidence="2">6.3.1.15</ecNumber>
    </submittedName>
</protein>
<dbReference type="EMBL" id="CAJHCQ010000029">
    <property type="protein sequence ID" value="CAD6560085.1"/>
    <property type="molecule type" value="Genomic_DNA"/>
</dbReference>
<keyword evidence="3" id="KW-1185">Reference proteome</keyword>
<gene>
    <name evidence="2" type="primary">novL</name>
    <name evidence="2" type="ORF">LMG27952_07035</name>
</gene>
<evidence type="ECO:0000259" key="1">
    <source>
        <dbReference type="Pfam" id="PF00501"/>
    </source>
</evidence>
<dbReference type="EC" id="6.3.1.15" evidence="2"/>
<dbReference type="InterPro" id="IPR042099">
    <property type="entry name" value="ANL_N_sf"/>
</dbReference>
<dbReference type="GO" id="GO:0102527">
    <property type="term" value="F:8-demethylnovobiocate synthase activity"/>
    <property type="evidence" value="ECO:0007669"/>
    <property type="project" value="UniProtKB-EC"/>
</dbReference>
<dbReference type="SUPFAM" id="SSF56801">
    <property type="entry name" value="Acetyl-CoA synthetase-like"/>
    <property type="match status" value="1"/>
</dbReference>
<keyword evidence="2" id="KW-0436">Ligase</keyword>
<reference evidence="2 3" key="1">
    <citation type="submission" date="2020-10" db="EMBL/GenBank/DDBJ databases">
        <authorList>
            <person name="Peeters C."/>
        </authorList>
    </citation>
    <scope>NUCLEOTIDE SEQUENCE [LARGE SCALE GENOMIC DNA]</scope>
    <source>
        <strain evidence="2 3">LMG 27952</strain>
    </source>
</reference>
<dbReference type="InterPro" id="IPR050237">
    <property type="entry name" value="ATP-dep_AMP-bd_enzyme"/>
</dbReference>
<comment type="caution">
    <text evidence="2">The sequence shown here is derived from an EMBL/GenBank/DDBJ whole genome shotgun (WGS) entry which is preliminary data.</text>
</comment>
<feature type="domain" description="AMP-dependent synthetase/ligase" evidence="1">
    <location>
        <begin position="32"/>
        <end position="374"/>
    </location>
</feature>
<dbReference type="InterPro" id="IPR045851">
    <property type="entry name" value="AMP-bd_C_sf"/>
</dbReference>
<evidence type="ECO:0000313" key="2">
    <source>
        <dbReference type="EMBL" id="CAD6560085.1"/>
    </source>
</evidence>
<evidence type="ECO:0000313" key="3">
    <source>
        <dbReference type="Proteomes" id="UP000656319"/>
    </source>
</evidence>